<dbReference type="CDD" id="cd05402">
    <property type="entry name" value="NT_PAP_TUTase"/>
    <property type="match status" value="1"/>
</dbReference>
<evidence type="ECO:0000256" key="12">
    <source>
        <dbReference type="PIRSR" id="PIRSR018425-1"/>
    </source>
</evidence>
<dbReference type="InterPro" id="IPR014492">
    <property type="entry name" value="PolyA_polymerase"/>
</dbReference>
<evidence type="ECO:0000256" key="13">
    <source>
        <dbReference type="PIRSR" id="PIRSR018425-2"/>
    </source>
</evidence>
<keyword evidence="7 11" id="KW-0547">Nucleotide-binding</keyword>
<keyword evidence="4 11" id="KW-0507">mRNA processing</keyword>
<dbReference type="PANTHER" id="PTHR10682">
    <property type="entry name" value="POLY A POLYMERASE"/>
    <property type="match status" value="1"/>
</dbReference>
<keyword evidence="10 11" id="KW-0539">Nucleus</keyword>
<dbReference type="Gene3D" id="3.30.460.10">
    <property type="entry name" value="Beta Polymerase, domain 2"/>
    <property type="match status" value="1"/>
</dbReference>
<dbReference type="OrthoDB" id="412748at2759"/>
<dbReference type="InterPro" id="IPR048840">
    <property type="entry name" value="PolA_pol_NTPase"/>
</dbReference>
<evidence type="ECO:0000256" key="3">
    <source>
        <dbReference type="ARBA" id="ARBA00010912"/>
    </source>
</evidence>
<keyword evidence="14" id="KW-0472">Membrane</keyword>
<dbReference type="InterPro" id="IPR043519">
    <property type="entry name" value="NT_sf"/>
</dbReference>
<feature type="binding site" evidence="13">
    <location>
        <position position="71"/>
    </location>
    <ligand>
        <name>Mg(2+)</name>
        <dbReference type="ChEBI" id="CHEBI:18420"/>
        <label>1</label>
        <note>catalytic</note>
    </ligand>
</feature>
<dbReference type="InterPro" id="IPR011068">
    <property type="entry name" value="NuclTrfase_I-like_C"/>
</dbReference>
<feature type="binding site" evidence="13">
    <location>
        <position position="126"/>
    </location>
    <ligand>
        <name>Mg(2+)</name>
        <dbReference type="ChEBI" id="CHEBI:18420"/>
        <label>2</label>
        <note>catalytic</note>
    </ligand>
</feature>
<dbReference type="GO" id="GO:0006397">
    <property type="term" value="P:mRNA processing"/>
    <property type="evidence" value="ECO:0007669"/>
    <property type="project" value="UniProtKB-KW"/>
</dbReference>
<evidence type="ECO:0000256" key="5">
    <source>
        <dbReference type="ARBA" id="ARBA00022679"/>
    </source>
</evidence>
<dbReference type="EMBL" id="KV020653">
    <property type="protein sequence ID" value="KZV14422.1"/>
    <property type="molecule type" value="Genomic_DNA"/>
</dbReference>
<feature type="binding site" evidence="12">
    <location>
        <position position="126"/>
    </location>
    <ligand>
        <name>ATP</name>
        <dbReference type="ChEBI" id="CHEBI:30616"/>
    </ligand>
</feature>
<dbReference type="Gene3D" id="1.10.1410.10">
    <property type="match status" value="1"/>
</dbReference>
<dbReference type="FunFam" id="3.30.460.10:FF:000002">
    <property type="entry name" value="Poly(A) polymerase alpha, putative"/>
    <property type="match status" value="1"/>
</dbReference>
<comment type="cofactor">
    <cofactor evidence="1">
        <name>Mn(2+)</name>
        <dbReference type="ChEBI" id="CHEBI:29035"/>
    </cofactor>
</comment>
<evidence type="ECO:0000256" key="11">
    <source>
        <dbReference type="PIRNR" id="PIRNR018425"/>
    </source>
</evidence>
<dbReference type="Pfam" id="PF04928">
    <property type="entry name" value="PAP_central"/>
    <property type="match status" value="1"/>
</dbReference>
<evidence type="ECO:0000256" key="8">
    <source>
        <dbReference type="ARBA" id="ARBA00022840"/>
    </source>
</evidence>
<feature type="transmembrane region" description="Helical" evidence="14">
    <location>
        <begin position="195"/>
        <end position="215"/>
    </location>
</feature>
<accession>A0A2Z7A6F7</accession>
<name>A0A2Z7A6F7_9LAMI</name>
<feature type="binding site" evidence="13">
    <location>
        <position position="71"/>
    </location>
    <ligand>
        <name>Mg(2+)</name>
        <dbReference type="ChEBI" id="CHEBI:18420"/>
        <label>2</label>
        <note>catalytic</note>
    </ligand>
</feature>
<keyword evidence="5 11" id="KW-0808">Transferase</keyword>
<feature type="binding site" evidence="12">
    <location>
        <position position="196"/>
    </location>
    <ligand>
        <name>ATP</name>
        <dbReference type="ChEBI" id="CHEBI:30616"/>
    </ligand>
</feature>
<keyword evidence="6 13" id="KW-0479">Metal-binding</keyword>
<keyword evidence="14" id="KW-1133">Transmembrane helix</keyword>
<evidence type="ECO:0000259" key="15">
    <source>
        <dbReference type="Pfam" id="PF04928"/>
    </source>
</evidence>
<evidence type="ECO:0000256" key="14">
    <source>
        <dbReference type="SAM" id="Phobius"/>
    </source>
</evidence>
<feature type="domain" description="Poly(A) polymerase central" evidence="15">
    <location>
        <begin position="180"/>
        <end position="313"/>
    </location>
</feature>
<dbReference type="PIRSF" id="PIRSF018425">
    <property type="entry name" value="PolyA_polymerase"/>
    <property type="match status" value="1"/>
</dbReference>
<feature type="binding site" evidence="12">
    <location>
        <begin position="71"/>
        <end position="73"/>
    </location>
    <ligand>
        <name>ATP</name>
        <dbReference type="ChEBI" id="CHEBI:30616"/>
    </ligand>
</feature>
<evidence type="ECO:0000256" key="2">
    <source>
        <dbReference type="ARBA" id="ARBA00004123"/>
    </source>
</evidence>
<dbReference type="InterPro" id="IPR007012">
    <property type="entry name" value="PolA_pol_cen_dom"/>
</dbReference>
<dbReference type="SUPFAM" id="SSF81301">
    <property type="entry name" value="Nucleotidyltransferase"/>
    <property type="match status" value="1"/>
</dbReference>
<evidence type="ECO:0000256" key="1">
    <source>
        <dbReference type="ARBA" id="ARBA00001936"/>
    </source>
</evidence>
<dbReference type="GO" id="GO:0005634">
    <property type="term" value="C:nucleus"/>
    <property type="evidence" value="ECO:0007669"/>
    <property type="project" value="UniProtKB-SubCell"/>
</dbReference>
<evidence type="ECO:0000256" key="10">
    <source>
        <dbReference type="ARBA" id="ARBA00023242"/>
    </source>
</evidence>
<evidence type="ECO:0000313" key="17">
    <source>
        <dbReference type="EMBL" id="KZV14422.1"/>
    </source>
</evidence>
<evidence type="ECO:0000256" key="6">
    <source>
        <dbReference type="ARBA" id="ARBA00022723"/>
    </source>
</evidence>
<feature type="binding site" evidence="12">
    <location>
        <position position="187"/>
    </location>
    <ligand>
        <name>ATP</name>
        <dbReference type="ChEBI" id="CHEBI:30616"/>
    </ligand>
</feature>
<comment type="function">
    <text evidence="11">Polymerase that creates the 3'-poly(A) tail of mRNA's.</text>
</comment>
<keyword evidence="8 11" id="KW-0067">ATP-binding</keyword>
<sequence length="463" mass="53039">MKYMENEGLVPSAEEEIKRRNVIFKLKEIVMVWAKRIAYLHRLPRSYIRAASATVVTYGSYGLGVHDQESDVDALCVGPGFATLAEDFFIVLRSMLECQPEISEIYCVKDAKVPLMRFKFNGVSVDLPYAKINAISVPHDVDVFNPVIFATMDEISWRSSSGVRANRSILRLVPDLKTYQPLLRCIKYWARRRGIYCNLFGFFGGIHLAILVAVICQRHPRTWPLALVSIFFRTFAFWPWPTPVILFHGGVPTDNIPLEKFFMPIQLPCSPLYCHSNITTSTFGRIRQEFLRGHHFTKDALSPNFDWEGLFEQFSYAYHYARFLKIRLSASNRHELGDWVGWVKSRIRFLLEKLEDLLGFCDPNPTEYIDATVHTPNTVFFWGLKIKRSHKIDIDKIEEDFLKKINSGRESRLGKIELSVVKGSELADMNKTSEPRLACGVSDGKGKYTSCLKLYGPSVAVLK</sequence>
<evidence type="ECO:0000256" key="4">
    <source>
        <dbReference type="ARBA" id="ARBA00022664"/>
    </source>
</evidence>
<dbReference type="GO" id="GO:0005524">
    <property type="term" value="F:ATP binding"/>
    <property type="evidence" value="ECO:0007669"/>
    <property type="project" value="UniProtKB-UniRule"/>
</dbReference>
<comment type="subcellular location">
    <subcellularLocation>
        <location evidence="2 11">Nucleus</location>
    </subcellularLocation>
</comment>
<dbReference type="Proteomes" id="UP000250235">
    <property type="component" value="Unassembled WGS sequence"/>
</dbReference>
<organism evidence="17 18">
    <name type="scientific">Dorcoceras hygrometricum</name>
    <dbReference type="NCBI Taxonomy" id="472368"/>
    <lineage>
        <taxon>Eukaryota</taxon>
        <taxon>Viridiplantae</taxon>
        <taxon>Streptophyta</taxon>
        <taxon>Embryophyta</taxon>
        <taxon>Tracheophyta</taxon>
        <taxon>Spermatophyta</taxon>
        <taxon>Magnoliopsida</taxon>
        <taxon>eudicotyledons</taxon>
        <taxon>Gunneridae</taxon>
        <taxon>Pentapetalae</taxon>
        <taxon>asterids</taxon>
        <taxon>lamiids</taxon>
        <taxon>Lamiales</taxon>
        <taxon>Gesneriaceae</taxon>
        <taxon>Didymocarpoideae</taxon>
        <taxon>Trichosporeae</taxon>
        <taxon>Loxocarpinae</taxon>
        <taxon>Dorcoceras</taxon>
    </lineage>
</organism>
<dbReference type="SUPFAM" id="SSF81631">
    <property type="entry name" value="PAP/OAS1 substrate-binding domain"/>
    <property type="match status" value="1"/>
</dbReference>
<keyword evidence="9 13" id="KW-0460">Magnesium</keyword>
<feature type="domain" description="Poly(A) polymerase nucleotidyltransferase" evidence="16">
    <location>
        <begin position="2"/>
        <end position="173"/>
    </location>
</feature>
<dbReference type="GO" id="GO:0003723">
    <property type="term" value="F:RNA binding"/>
    <property type="evidence" value="ECO:0007669"/>
    <property type="project" value="UniProtKB-UniRule"/>
</dbReference>
<dbReference type="SUPFAM" id="SSF55003">
    <property type="entry name" value="PAP/Archaeal CCA-adding enzyme, C-terminal domain"/>
    <property type="match status" value="1"/>
</dbReference>
<evidence type="ECO:0000313" key="18">
    <source>
        <dbReference type="Proteomes" id="UP000250235"/>
    </source>
</evidence>
<protein>
    <recommendedName>
        <fullName evidence="11">Poly(A) polymerase</fullName>
        <ecNumber evidence="11">2.7.7.19</ecNumber>
    </recommendedName>
</protein>
<dbReference type="GO" id="GO:0046872">
    <property type="term" value="F:metal ion binding"/>
    <property type="evidence" value="ECO:0007669"/>
    <property type="project" value="UniProtKB-KW"/>
</dbReference>
<evidence type="ECO:0000259" key="16">
    <source>
        <dbReference type="Pfam" id="PF20750"/>
    </source>
</evidence>
<comment type="cofactor">
    <cofactor evidence="13">
        <name>Mg(2+)</name>
        <dbReference type="ChEBI" id="CHEBI:18420"/>
    </cofactor>
    <text evidence="13">Binds 2 magnesium ions. Also active with manganese.</text>
</comment>
<dbReference type="GO" id="GO:1990817">
    <property type="term" value="F:poly(A) RNA polymerase activity"/>
    <property type="evidence" value="ECO:0007669"/>
    <property type="project" value="UniProtKB-UniRule"/>
</dbReference>
<comment type="catalytic activity">
    <reaction evidence="11">
        <text>RNA(n) + ATP = RNA(n)-3'-adenine ribonucleotide + diphosphate</text>
        <dbReference type="Rhea" id="RHEA:11332"/>
        <dbReference type="Rhea" id="RHEA-COMP:14527"/>
        <dbReference type="Rhea" id="RHEA-COMP:17347"/>
        <dbReference type="ChEBI" id="CHEBI:30616"/>
        <dbReference type="ChEBI" id="CHEBI:33019"/>
        <dbReference type="ChEBI" id="CHEBI:140395"/>
        <dbReference type="ChEBI" id="CHEBI:173115"/>
        <dbReference type="EC" id="2.7.7.19"/>
    </reaction>
</comment>
<proteinExistence type="inferred from homology"/>
<feature type="binding site" evidence="13">
    <location>
        <position position="73"/>
    </location>
    <ligand>
        <name>Mg(2+)</name>
        <dbReference type="ChEBI" id="CHEBI:18420"/>
        <label>1</label>
        <note>catalytic</note>
    </ligand>
</feature>
<evidence type="ECO:0000256" key="9">
    <source>
        <dbReference type="ARBA" id="ARBA00022842"/>
    </source>
</evidence>
<dbReference type="GO" id="GO:0031123">
    <property type="term" value="P:RNA 3'-end processing"/>
    <property type="evidence" value="ECO:0007669"/>
    <property type="project" value="InterPro"/>
</dbReference>
<gene>
    <name evidence="17" type="ORF">F511_43335</name>
</gene>
<dbReference type="FunFam" id="3.30.70.590:FF:000005">
    <property type="entry name" value="Nuclear poly(A) polymerase 3"/>
    <property type="match status" value="1"/>
</dbReference>
<evidence type="ECO:0000256" key="7">
    <source>
        <dbReference type="ARBA" id="ARBA00022741"/>
    </source>
</evidence>
<keyword evidence="18" id="KW-1185">Reference proteome</keyword>
<comment type="similarity">
    <text evidence="3 11">Belongs to the poly(A) polymerase family.</text>
</comment>
<dbReference type="Gene3D" id="3.30.70.590">
    <property type="entry name" value="Poly(A) polymerase predicted RNA binding domain"/>
    <property type="match status" value="1"/>
</dbReference>
<dbReference type="AlphaFoldDB" id="A0A2Z7A6F7"/>
<dbReference type="EC" id="2.7.7.19" evidence="11"/>
<feature type="binding site" evidence="13">
    <location>
        <position position="73"/>
    </location>
    <ligand>
        <name>Mg(2+)</name>
        <dbReference type="ChEBI" id="CHEBI:18420"/>
        <label>2</label>
        <note>catalytic</note>
    </ligand>
</feature>
<reference evidence="17 18" key="1">
    <citation type="journal article" date="2015" name="Proc. Natl. Acad. Sci. U.S.A.">
        <title>The resurrection genome of Boea hygrometrica: A blueprint for survival of dehydration.</title>
        <authorList>
            <person name="Xiao L."/>
            <person name="Yang G."/>
            <person name="Zhang L."/>
            <person name="Yang X."/>
            <person name="Zhao S."/>
            <person name="Ji Z."/>
            <person name="Zhou Q."/>
            <person name="Hu M."/>
            <person name="Wang Y."/>
            <person name="Chen M."/>
            <person name="Xu Y."/>
            <person name="Jin H."/>
            <person name="Xiao X."/>
            <person name="Hu G."/>
            <person name="Bao F."/>
            <person name="Hu Y."/>
            <person name="Wan P."/>
            <person name="Li L."/>
            <person name="Deng X."/>
            <person name="Kuang T."/>
            <person name="Xiang C."/>
            <person name="Zhu J.K."/>
            <person name="Oliver M.J."/>
            <person name="He Y."/>
        </authorList>
    </citation>
    <scope>NUCLEOTIDE SEQUENCE [LARGE SCALE GENOMIC DNA]</scope>
    <source>
        <strain evidence="18">cv. XS01</strain>
    </source>
</reference>
<dbReference type="Pfam" id="PF20750">
    <property type="entry name" value="PAP_NTPase"/>
    <property type="match status" value="1"/>
</dbReference>
<dbReference type="PANTHER" id="PTHR10682:SF33">
    <property type="entry name" value="NUCLEAR POLY(A) POLYMERASE 3"/>
    <property type="match status" value="1"/>
</dbReference>
<keyword evidence="14" id="KW-0812">Transmembrane</keyword>